<feature type="region of interest" description="Disordered" evidence="1">
    <location>
        <begin position="23"/>
        <end position="76"/>
    </location>
</feature>
<dbReference type="EMBL" id="QVTD01000006">
    <property type="protein sequence ID" value="RFU63473.1"/>
    <property type="molecule type" value="Genomic_DNA"/>
</dbReference>
<accession>A0A372LCX7</accession>
<evidence type="ECO:0008006" key="4">
    <source>
        <dbReference type="Google" id="ProtNLM"/>
    </source>
</evidence>
<evidence type="ECO:0000313" key="2">
    <source>
        <dbReference type="EMBL" id="RFU63473.1"/>
    </source>
</evidence>
<proteinExistence type="predicted"/>
<organism evidence="2 3">
    <name type="scientific">Peribacillus glennii</name>
    <dbReference type="NCBI Taxonomy" id="2303991"/>
    <lineage>
        <taxon>Bacteria</taxon>
        <taxon>Bacillati</taxon>
        <taxon>Bacillota</taxon>
        <taxon>Bacilli</taxon>
        <taxon>Bacillales</taxon>
        <taxon>Bacillaceae</taxon>
        <taxon>Peribacillus</taxon>
    </lineage>
</organism>
<evidence type="ECO:0000313" key="3">
    <source>
        <dbReference type="Proteomes" id="UP000262939"/>
    </source>
</evidence>
<name>A0A372LCX7_9BACI</name>
<dbReference type="Proteomes" id="UP000262939">
    <property type="component" value="Unassembled WGS sequence"/>
</dbReference>
<feature type="compositionally biased region" description="Basic and acidic residues" evidence="1">
    <location>
        <begin position="56"/>
        <end position="70"/>
    </location>
</feature>
<protein>
    <recommendedName>
        <fullName evidence="4">Lipoprotein</fullName>
    </recommendedName>
</protein>
<reference evidence="2 3" key="1">
    <citation type="submission" date="2018-08" db="EMBL/GenBank/DDBJ databases">
        <title>Bacillus chawlae sp. nov., Bacillus glennii sp. nov., and Bacillus saganii sp. nov. Isolated from the Vehicle Assembly Building at Kennedy Space Center where the Viking Spacecraft were Assembled.</title>
        <authorList>
            <person name="Seuylemezian A."/>
            <person name="Vaishampayan P."/>
        </authorList>
    </citation>
    <scope>NUCLEOTIDE SEQUENCE [LARGE SCALE GENOMIC DNA]</scope>
    <source>
        <strain evidence="2 3">V44-8</strain>
    </source>
</reference>
<gene>
    <name evidence="2" type="ORF">D0466_12130</name>
</gene>
<dbReference type="RefSeq" id="WP_117322838.1">
    <property type="nucleotide sequence ID" value="NZ_QVTD01000006.1"/>
</dbReference>
<comment type="caution">
    <text evidence="2">The sequence shown here is derived from an EMBL/GenBank/DDBJ whole genome shotgun (WGS) entry which is preliminary data.</text>
</comment>
<dbReference type="AlphaFoldDB" id="A0A372LCX7"/>
<dbReference type="PROSITE" id="PS51257">
    <property type="entry name" value="PROKAR_LIPOPROTEIN"/>
    <property type="match status" value="1"/>
</dbReference>
<evidence type="ECO:0000256" key="1">
    <source>
        <dbReference type="SAM" id="MobiDB-lite"/>
    </source>
</evidence>
<sequence>MEKWKGIVLGFTLTGLLLSGCGTSVDDEATEGSNEEKIGQKAEQPQNNQNGSSMENKTESGMDDSQKNKEQSGTVRIMEKNLQYELNGETKEETAFLKSSENQGYTMYILPAYELNEEEPGKDILTLKGKEEVSMRIELLPEDVNWTETEENTVSFLKAVSDTVNPVTEKSLTVENGLVQEAEKGDERVTAVLIKDKETPVRLTMFTVKDADHRKAFLEMGKTIVKTK</sequence>
<feature type="compositionally biased region" description="Polar residues" evidence="1">
    <location>
        <begin position="43"/>
        <end position="55"/>
    </location>
</feature>
<keyword evidence="3" id="KW-1185">Reference proteome</keyword>
<dbReference type="OrthoDB" id="2735367at2"/>